<sequence>MTANLTARVWKHRHRTFDGFSKEHGCTRLVWFEQYALVTPAIAREEYPTGPAGGRRLRRHILSHKMGAQTGRFYRPR</sequence>
<protein>
    <submittedName>
        <fullName evidence="1">Uncharacterized protein</fullName>
    </submittedName>
</protein>
<organism evidence="1 2">
    <name type="scientific">Brevundimonas goettingensis</name>
    <dbReference type="NCBI Taxonomy" id="2774190"/>
    <lineage>
        <taxon>Bacteria</taxon>
        <taxon>Pseudomonadati</taxon>
        <taxon>Pseudomonadota</taxon>
        <taxon>Alphaproteobacteria</taxon>
        <taxon>Caulobacterales</taxon>
        <taxon>Caulobacteraceae</taxon>
        <taxon>Brevundimonas</taxon>
    </lineage>
</organism>
<dbReference type="RefSeq" id="WP_207869430.1">
    <property type="nucleotide sequence ID" value="NZ_CP062222.1"/>
</dbReference>
<dbReference type="KEGG" id="bgoe:IFJ75_16200"/>
<evidence type="ECO:0000313" key="1">
    <source>
        <dbReference type="EMBL" id="QTC90759.1"/>
    </source>
</evidence>
<name>A0A975GVM3_9CAUL</name>
<dbReference type="AlphaFoldDB" id="A0A975GVM3"/>
<reference evidence="1" key="1">
    <citation type="submission" date="2020-09" db="EMBL/GenBank/DDBJ databases">
        <title>Brevundimonas sp. LVF2 isolated from a puddle in Goettingen, Germany.</title>
        <authorList>
            <person name="Friedrich I."/>
            <person name="Klassen A."/>
            <person name="Hannes N."/>
            <person name="Schneider D."/>
            <person name="Hertel R."/>
            <person name="Daniel R."/>
        </authorList>
    </citation>
    <scope>NUCLEOTIDE SEQUENCE</scope>
    <source>
        <strain evidence="1">LVF2</strain>
    </source>
</reference>
<gene>
    <name evidence="1" type="ORF">IFJ75_16200</name>
</gene>
<dbReference type="EMBL" id="CP062222">
    <property type="protein sequence ID" value="QTC90759.1"/>
    <property type="molecule type" value="Genomic_DNA"/>
</dbReference>
<evidence type="ECO:0000313" key="2">
    <source>
        <dbReference type="Proteomes" id="UP000663918"/>
    </source>
</evidence>
<accession>A0A975GVM3</accession>
<keyword evidence="2" id="KW-1185">Reference proteome</keyword>
<proteinExistence type="predicted"/>
<dbReference type="Proteomes" id="UP000663918">
    <property type="component" value="Chromosome"/>
</dbReference>